<evidence type="ECO:0000256" key="1">
    <source>
        <dbReference type="HAMAP-Rule" id="MF_00697"/>
    </source>
</evidence>
<dbReference type="RefSeq" id="WP_100861532.1">
    <property type="nucleotide sequence ID" value="NZ_PGCP01000041.1"/>
</dbReference>
<keyword evidence="3" id="KW-1185">Reference proteome</keyword>
<comment type="similarity">
    <text evidence="1">Belongs to the UPF0276 family.</text>
</comment>
<dbReference type="SUPFAM" id="SSF51658">
    <property type="entry name" value="Xylose isomerase-like"/>
    <property type="match status" value="1"/>
</dbReference>
<proteinExistence type="inferred from homology"/>
<accession>A0A2M8H4N9</accession>
<dbReference type="AlphaFoldDB" id="A0A2M8H4N9"/>
<reference evidence="2 3" key="1">
    <citation type="submission" date="2017-11" db="EMBL/GenBank/DDBJ databases">
        <title>Draft genome sequence of environmental isolate Aeromonas lusitania sp. nov. MDC 2473.</title>
        <authorList>
            <person name="Colston S.M."/>
            <person name="Navarro A."/>
            <person name="Martinez-Murcia A.J."/>
            <person name="Graf J."/>
        </authorList>
    </citation>
    <scope>NUCLEOTIDE SEQUENCE [LARGE SCALE GENOMIC DNA]</scope>
    <source>
        <strain evidence="2 3">MDC 2473</strain>
    </source>
</reference>
<comment type="caution">
    <text evidence="2">The sequence shown here is derived from an EMBL/GenBank/DDBJ whole genome shotgun (WGS) entry which is preliminary data.</text>
</comment>
<dbReference type="OrthoDB" id="9763101at2"/>
<dbReference type="NCBIfam" id="NF003818">
    <property type="entry name" value="PRK05409.1"/>
    <property type="match status" value="1"/>
</dbReference>
<protein>
    <recommendedName>
        <fullName evidence="1">UPF0276 protein CUC44_19580</fullName>
    </recommendedName>
</protein>
<dbReference type="HAMAP" id="MF_00697">
    <property type="entry name" value="UPF0276"/>
    <property type="match status" value="1"/>
</dbReference>
<dbReference type="EMBL" id="PGCP01000041">
    <property type="protein sequence ID" value="PJC91538.1"/>
    <property type="molecule type" value="Genomic_DNA"/>
</dbReference>
<evidence type="ECO:0000313" key="3">
    <source>
        <dbReference type="Proteomes" id="UP000232060"/>
    </source>
</evidence>
<evidence type="ECO:0000313" key="2">
    <source>
        <dbReference type="EMBL" id="PJC91538.1"/>
    </source>
</evidence>
<gene>
    <name evidence="2" type="ORF">CUC44_19580</name>
</gene>
<dbReference type="Pfam" id="PF05114">
    <property type="entry name" value="MbnB_TglH_ChrH"/>
    <property type="match status" value="1"/>
</dbReference>
<dbReference type="PANTHER" id="PTHR42194:SF1">
    <property type="entry name" value="UPF0276 PROTEIN HI_1600"/>
    <property type="match status" value="1"/>
</dbReference>
<dbReference type="Proteomes" id="UP000232060">
    <property type="component" value="Unassembled WGS sequence"/>
</dbReference>
<dbReference type="Gene3D" id="3.20.20.150">
    <property type="entry name" value="Divalent-metal-dependent TIM barrel enzymes"/>
    <property type="match status" value="1"/>
</dbReference>
<dbReference type="InterPro" id="IPR007801">
    <property type="entry name" value="MbnB/TglH/ChrH"/>
</dbReference>
<sequence>MHNVPWLGFGLGLRPPHFQDVLEGAEGVDWFEILSENFMVAGGKPRYYLERVRADYPIVMHGVSMNIGSTDPLDMDYLARLRELMRSIEPVWLSDHLCWTGAGGQSSHDLLPLPLTDAVLNHLLDRIDRVQNYLGRPLVLENASTYLAFAGDEYLEQDFLNQLSRQSGCRLLLDINNIYVSSRNHGFDANAYLDEIDTQAVVQFHLAGHSDYGDYVIDTHDHPIVDPVWALFERAVRRFGPVSTMIERDDHIPPFAELVAELDQARRIAAPHWPSSEVPHASAR</sequence>
<dbReference type="PANTHER" id="PTHR42194">
    <property type="entry name" value="UPF0276 PROTEIN HI_1600"/>
    <property type="match status" value="1"/>
</dbReference>
<organism evidence="2 3">
    <name type="scientific">Aeromonas lusitana</name>
    <dbReference type="NCBI Taxonomy" id="931529"/>
    <lineage>
        <taxon>Bacteria</taxon>
        <taxon>Pseudomonadati</taxon>
        <taxon>Pseudomonadota</taxon>
        <taxon>Gammaproteobacteria</taxon>
        <taxon>Aeromonadales</taxon>
        <taxon>Aeromonadaceae</taxon>
        <taxon>Aeromonas</taxon>
    </lineage>
</organism>
<dbReference type="InterPro" id="IPR036237">
    <property type="entry name" value="Xyl_isomerase-like_sf"/>
</dbReference>
<name>A0A2M8H4N9_9GAMM</name>